<evidence type="ECO:0000256" key="1">
    <source>
        <dbReference type="SAM" id="MobiDB-lite"/>
    </source>
</evidence>
<dbReference type="Proteomes" id="UP000054018">
    <property type="component" value="Unassembled WGS sequence"/>
</dbReference>
<dbReference type="EMBL" id="KN833693">
    <property type="protein sequence ID" value="KIK28332.1"/>
    <property type="molecule type" value="Genomic_DNA"/>
</dbReference>
<evidence type="ECO:0000313" key="3">
    <source>
        <dbReference type="Proteomes" id="UP000054018"/>
    </source>
</evidence>
<reference evidence="3" key="2">
    <citation type="submission" date="2015-01" db="EMBL/GenBank/DDBJ databases">
        <title>Evolutionary Origins and Diversification of the Mycorrhizal Mutualists.</title>
        <authorList>
            <consortium name="DOE Joint Genome Institute"/>
            <consortium name="Mycorrhizal Genomics Consortium"/>
            <person name="Kohler A."/>
            <person name="Kuo A."/>
            <person name="Nagy L.G."/>
            <person name="Floudas D."/>
            <person name="Copeland A."/>
            <person name="Barry K.W."/>
            <person name="Cichocki N."/>
            <person name="Veneault-Fourrey C."/>
            <person name="LaButti K."/>
            <person name="Lindquist E.A."/>
            <person name="Lipzen A."/>
            <person name="Lundell T."/>
            <person name="Morin E."/>
            <person name="Murat C."/>
            <person name="Riley R."/>
            <person name="Ohm R."/>
            <person name="Sun H."/>
            <person name="Tunlid A."/>
            <person name="Henrissat B."/>
            <person name="Grigoriev I.V."/>
            <person name="Hibbett D.S."/>
            <person name="Martin F."/>
        </authorList>
    </citation>
    <scope>NUCLEOTIDE SEQUENCE [LARGE SCALE GENOMIC DNA]</scope>
    <source>
        <strain evidence="3">441</strain>
    </source>
</reference>
<name>A0A0D0A1J6_9AGAM</name>
<dbReference type="AlphaFoldDB" id="A0A0D0A1J6"/>
<protein>
    <recommendedName>
        <fullName evidence="4">F-box domain-containing protein</fullName>
    </recommendedName>
</protein>
<gene>
    <name evidence="2" type="ORF">PISMIDRAFT_614003</name>
</gene>
<proteinExistence type="predicted"/>
<evidence type="ECO:0000313" key="2">
    <source>
        <dbReference type="EMBL" id="KIK28332.1"/>
    </source>
</evidence>
<dbReference type="OrthoDB" id="2690721at2759"/>
<dbReference type="Gene3D" id="1.20.1280.50">
    <property type="match status" value="1"/>
</dbReference>
<dbReference type="STRING" id="765257.A0A0D0A1J6"/>
<dbReference type="HOGENOM" id="CLU_1225417_0_0_1"/>
<dbReference type="InterPro" id="IPR036047">
    <property type="entry name" value="F-box-like_dom_sf"/>
</dbReference>
<feature type="region of interest" description="Disordered" evidence="1">
    <location>
        <begin position="1"/>
        <end position="30"/>
    </location>
</feature>
<accession>A0A0D0A1J6</accession>
<dbReference type="SUPFAM" id="SSF81383">
    <property type="entry name" value="F-box domain"/>
    <property type="match status" value="1"/>
</dbReference>
<keyword evidence="3" id="KW-1185">Reference proteome</keyword>
<organism evidence="2 3">
    <name type="scientific">Pisolithus microcarpus 441</name>
    <dbReference type="NCBI Taxonomy" id="765257"/>
    <lineage>
        <taxon>Eukaryota</taxon>
        <taxon>Fungi</taxon>
        <taxon>Dikarya</taxon>
        <taxon>Basidiomycota</taxon>
        <taxon>Agaricomycotina</taxon>
        <taxon>Agaricomycetes</taxon>
        <taxon>Agaricomycetidae</taxon>
        <taxon>Boletales</taxon>
        <taxon>Sclerodermatineae</taxon>
        <taxon>Pisolithaceae</taxon>
        <taxon>Pisolithus</taxon>
    </lineage>
</organism>
<evidence type="ECO:0008006" key="4">
    <source>
        <dbReference type="Google" id="ProtNLM"/>
    </source>
</evidence>
<sequence length="226" mass="25693">MAPVDESVSVVSSVGEHESTKEQVSSVQVRRKRVRKHSGGILPYPLWTVDNERDTHHRALLNRLAAVQLSLPHRSRPPSPKLSPIARLPNEILAIIFLCTIQSPAPNSALPSQLVISSVCSTWRTVALSTPEYWATLYVSSKMPVTVYREFLARSSPFPLSIEFYSWPRFKRYQYTYSNVCIIEGMLDILQCETHRLKSITAQQQNCSMIAFGRVVDWKSKHFAYS</sequence>
<reference evidence="2 3" key="1">
    <citation type="submission" date="2014-04" db="EMBL/GenBank/DDBJ databases">
        <authorList>
            <consortium name="DOE Joint Genome Institute"/>
            <person name="Kuo A."/>
            <person name="Kohler A."/>
            <person name="Costa M.D."/>
            <person name="Nagy L.G."/>
            <person name="Floudas D."/>
            <person name="Copeland A."/>
            <person name="Barry K.W."/>
            <person name="Cichocki N."/>
            <person name="Veneault-Fourrey C."/>
            <person name="LaButti K."/>
            <person name="Lindquist E.A."/>
            <person name="Lipzen A."/>
            <person name="Lundell T."/>
            <person name="Morin E."/>
            <person name="Murat C."/>
            <person name="Sun H."/>
            <person name="Tunlid A."/>
            <person name="Henrissat B."/>
            <person name="Grigoriev I.V."/>
            <person name="Hibbett D.S."/>
            <person name="Martin F."/>
            <person name="Nordberg H.P."/>
            <person name="Cantor M.N."/>
            <person name="Hua S.X."/>
        </authorList>
    </citation>
    <scope>NUCLEOTIDE SEQUENCE [LARGE SCALE GENOMIC DNA]</scope>
    <source>
        <strain evidence="2 3">441</strain>
    </source>
</reference>